<name>A0AB39W7Y9_9FLAO</name>
<feature type="transmembrane region" description="Helical" evidence="1">
    <location>
        <begin position="9"/>
        <end position="26"/>
    </location>
</feature>
<dbReference type="EMBL" id="CP165626">
    <property type="protein sequence ID" value="XDU97417.1"/>
    <property type="molecule type" value="Genomic_DNA"/>
</dbReference>
<organism evidence="2">
    <name type="scientific">Flavobacterium sp. WC2416</name>
    <dbReference type="NCBI Taxonomy" id="3234141"/>
    <lineage>
        <taxon>Bacteria</taxon>
        <taxon>Pseudomonadati</taxon>
        <taxon>Bacteroidota</taxon>
        <taxon>Flavobacteriia</taxon>
        <taxon>Flavobacteriales</taxon>
        <taxon>Flavobacteriaceae</taxon>
        <taxon>Flavobacterium</taxon>
    </lineage>
</organism>
<dbReference type="AlphaFoldDB" id="A0AB39W7Y9"/>
<keyword evidence="1" id="KW-0812">Transmembrane</keyword>
<evidence type="ECO:0008006" key="3">
    <source>
        <dbReference type="Google" id="ProtNLM"/>
    </source>
</evidence>
<feature type="transmembrane region" description="Helical" evidence="1">
    <location>
        <begin position="58"/>
        <end position="75"/>
    </location>
</feature>
<accession>A0AB39W7Y9</accession>
<evidence type="ECO:0000313" key="2">
    <source>
        <dbReference type="EMBL" id="XDU97417.1"/>
    </source>
</evidence>
<keyword evidence="1" id="KW-0472">Membrane</keyword>
<dbReference type="RefSeq" id="WP_367770223.1">
    <property type="nucleotide sequence ID" value="NZ_CP165626.1"/>
</dbReference>
<proteinExistence type="predicted"/>
<feature type="transmembrane region" description="Helical" evidence="1">
    <location>
        <begin position="168"/>
        <end position="186"/>
    </location>
</feature>
<feature type="transmembrane region" description="Helical" evidence="1">
    <location>
        <begin position="81"/>
        <end position="101"/>
    </location>
</feature>
<feature type="transmembrane region" description="Helical" evidence="1">
    <location>
        <begin position="32"/>
        <end position="51"/>
    </location>
</feature>
<reference evidence="2" key="1">
    <citation type="submission" date="2024-07" db="EMBL/GenBank/DDBJ databases">
        <authorList>
            <person name="Biller S.J."/>
        </authorList>
    </citation>
    <scope>NUCLEOTIDE SEQUENCE</scope>
    <source>
        <strain evidence="2">WC2416</strain>
    </source>
</reference>
<keyword evidence="1" id="KW-1133">Transmembrane helix</keyword>
<sequence>MKVLSKETTLEKSLIALFFLMGFIEVVSDDSYILYIIKPLEIVLLFALYSYSSIRKNPLFFINMLFLLIGRLLFIPNDKNMLFYALIAVFFHRIIEIYYVVKLVKIKDYIPPLLASIPFLIYFLYLVSIPDDILIRSYVVLVVQIILISVLSGIILSQYLLTFNRKDIWLFVFGIMSLMQTFVVFIEKFYLSDFKITSLRPMALFLNTIVCFSFYKFVITTERLNDN</sequence>
<protein>
    <recommendedName>
        <fullName evidence="3">YhhN-like protein</fullName>
    </recommendedName>
</protein>
<evidence type="ECO:0000256" key="1">
    <source>
        <dbReference type="SAM" id="Phobius"/>
    </source>
</evidence>
<feature type="transmembrane region" description="Helical" evidence="1">
    <location>
        <begin position="113"/>
        <end position="129"/>
    </location>
</feature>
<feature type="transmembrane region" description="Helical" evidence="1">
    <location>
        <begin position="135"/>
        <end position="156"/>
    </location>
</feature>
<gene>
    <name evidence="2" type="ORF">AB3G39_09575</name>
</gene>
<feature type="transmembrane region" description="Helical" evidence="1">
    <location>
        <begin position="198"/>
        <end position="218"/>
    </location>
</feature>